<dbReference type="InterPro" id="IPR003607">
    <property type="entry name" value="HD/PDEase_dom"/>
</dbReference>
<dbReference type="Pfam" id="PF01966">
    <property type="entry name" value="HD"/>
    <property type="match status" value="1"/>
</dbReference>
<proteinExistence type="predicted"/>
<feature type="domain" description="HD" evidence="1">
    <location>
        <begin position="22"/>
        <end position="140"/>
    </location>
</feature>
<organism evidence="2 3">
    <name type="scientific">Xylanibacter oryzae DSM 17970</name>
    <dbReference type="NCBI Taxonomy" id="915438"/>
    <lineage>
        <taxon>Bacteria</taxon>
        <taxon>Pseudomonadati</taxon>
        <taxon>Bacteroidota</taxon>
        <taxon>Bacteroidia</taxon>
        <taxon>Bacteroidales</taxon>
        <taxon>Prevotellaceae</taxon>
        <taxon>Xylanibacter</taxon>
    </lineage>
</organism>
<dbReference type="PANTHER" id="PTHR35795">
    <property type="entry name" value="SLR1885 PROTEIN"/>
    <property type="match status" value="1"/>
</dbReference>
<accession>A0ABP3BCP2</accession>
<evidence type="ECO:0000313" key="3">
    <source>
        <dbReference type="Proteomes" id="UP000243438"/>
    </source>
</evidence>
<dbReference type="Proteomes" id="UP000243438">
    <property type="component" value="Unassembled WGS sequence"/>
</dbReference>
<name>A0ABP3BCP2_9BACT</name>
<comment type="caution">
    <text evidence="2">The sequence shown here is derived from an EMBL/GenBank/DDBJ whole genome shotgun (WGS) entry which is preliminary data.</text>
</comment>
<dbReference type="InterPro" id="IPR006675">
    <property type="entry name" value="HDIG_dom"/>
</dbReference>
<evidence type="ECO:0000259" key="1">
    <source>
        <dbReference type="Pfam" id="PF01966"/>
    </source>
</evidence>
<evidence type="ECO:0000313" key="2">
    <source>
        <dbReference type="EMBL" id="EXG77897.1"/>
    </source>
</evidence>
<reference evidence="2" key="1">
    <citation type="submission" date="2013-07" db="EMBL/GenBank/DDBJ databases">
        <authorList>
            <consortium name="DOE Joint Genome Institute"/>
            <person name="Anderson I."/>
            <person name="Huntemann M."/>
            <person name="Han J."/>
            <person name="Chen A."/>
            <person name="Kyrpides N."/>
            <person name="Mavromatis K."/>
            <person name="Markowitz V."/>
            <person name="Palaniappan K."/>
            <person name="Ivanova N."/>
            <person name="Schaumberg A."/>
            <person name="Pati A."/>
            <person name="Liolios K."/>
            <person name="Nordberg H.P."/>
            <person name="Cantor M.N."/>
            <person name="Hua S.X."/>
            <person name="Woyke T."/>
        </authorList>
    </citation>
    <scope>NUCLEOTIDE SEQUENCE [LARGE SCALE GENOMIC DNA]</scope>
    <source>
        <strain evidence="2">DSM 17970</strain>
    </source>
</reference>
<gene>
    <name evidence="2" type="ORF">XylorDRAFT_0247</name>
</gene>
<dbReference type="NCBIfam" id="TIGR00277">
    <property type="entry name" value="HDIG"/>
    <property type="match status" value="1"/>
</dbReference>
<keyword evidence="3" id="KW-1185">Reference proteome</keyword>
<dbReference type="Gene3D" id="1.10.3210.10">
    <property type="entry name" value="Hypothetical protein af1432"/>
    <property type="match status" value="1"/>
</dbReference>
<dbReference type="InterPro" id="IPR051094">
    <property type="entry name" value="Diverse_Catalytic_Enzymes"/>
</dbReference>
<sequence>MDWKAIIDKYYKEDNELKRILLTHSQSVAQKALQIVSFHPELHLDVNFIKEASMLHDIGIIYTNAPGIKCFGTEHYIRHGIIGAEILRNEGFTAHARVCERHTGAGISLEGIEKNNLPLPHHDFLPETMEEKLICYADKFYSKTHLDREKTVDQALKSISRFGEDGKLRFMEWIKLFE</sequence>
<dbReference type="CDD" id="cd00077">
    <property type="entry name" value="HDc"/>
    <property type="match status" value="1"/>
</dbReference>
<protein>
    <submittedName>
        <fullName evidence="2">Domain HDIG-containing protein</fullName>
    </submittedName>
</protein>
<dbReference type="PANTHER" id="PTHR35795:SF1">
    <property type="entry name" value="BIS(5'-NUCLEOSYL)-TETRAPHOSPHATASE, SYMMETRICAL"/>
    <property type="match status" value="1"/>
</dbReference>
<dbReference type="RefSeq" id="WP_036876231.1">
    <property type="nucleotide sequence ID" value="NZ_KK073873.1"/>
</dbReference>
<dbReference type="EMBL" id="JFBS01000001">
    <property type="protein sequence ID" value="EXG77897.1"/>
    <property type="molecule type" value="Genomic_DNA"/>
</dbReference>
<dbReference type="InterPro" id="IPR006674">
    <property type="entry name" value="HD_domain"/>
</dbReference>
<dbReference type="SUPFAM" id="SSF109604">
    <property type="entry name" value="HD-domain/PDEase-like"/>
    <property type="match status" value="1"/>
</dbReference>